<dbReference type="EMBL" id="JBHSXN010000001">
    <property type="protein sequence ID" value="MFC6952165.1"/>
    <property type="molecule type" value="Genomic_DNA"/>
</dbReference>
<evidence type="ECO:0000256" key="2">
    <source>
        <dbReference type="PROSITE-ProRule" id="PRU00524"/>
    </source>
</evidence>
<dbReference type="PIRSF" id="PIRSF000498">
    <property type="entry name" value="Riboflavin_syn_A"/>
    <property type="match status" value="1"/>
</dbReference>
<sequence>MYTGVVRHTGRIASVDEYHDGAVLDVETPDLGAEPGDSVAVDGVCLTVEATTDQGFRAFASSETVACTALVDRAGDEVNLEAPISLRDALDGHLTKGTVDAVATVERVDREAADGTWTYHVAIPEGHAAHVAAKGAVALDGVSLTVDRVDDDRGTFAVAVVPETRDRTTLSERGAGDGVHFEADVLARYAVRASEVET</sequence>
<dbReference type="InterPro" id="IPR026017">
    <property type="entry name" value="Lumazine-bd_dom"/>
</dbReference>
<dbReference type="Gene3D" id="2.40.30.20">
    <property type="match status" value="2"/>
</dbReference>
<protein>
    <submittedName>
        <fullName evidence="4">Riboflavin synthase</fullName>
        <ecNumber evidence="4">2.5.1.9</ecNumber>
    </submittedName>
</protein>
<dbReference type="AlphaFoldDB" id="A0ABD5V9C0"/>
<dbReference type="GO" id="GO:0004746">
    <property type="term" value="F:riboflavin synthase activity"/>
    <property type="evidence" value="ECO:0007669"/>
    <property type="project" value="UniProtKB-EC"/>
</dbReference>
<keyword evidence="4" id="KW-0808">Transferase</keyword>
<evidence type="ECO:0000313" key="4">
    <source>
        <dbReference type="EMBL" id="MFC6952165.1"/>
    </source>
</evidence>
<dbReference type="InterPro" id="IPR017938">
    <property type="entry name" value="Riboflavin_synthase-like_b-brl"/>
</dbReference>
<feature type="domain" description="Lumazine-binding" evidence="3">
    <location>
        <begin position="94"/>
        <end position="194"/>
    </location>
</feature>
<dbReference type="CDD" id="cd00402">
    <property type="entry name" value="Riboflavin_synthase_like"/>
    <property type="match status" value="1"/>
</dbReference>
<dbReference type="InterPro" id="IPR023366">
    <property type="entry name" value="ATP_synth_asu-like_sf"/>
</dbReference>
<feature type="repeat" description="Lumazine-binding" evidence="2">
    <location>
        <begin position="1"/>
        <end position="93"/>
    </location>
</feature>
<dbReference type="PANTHER" id="PTHR21098:SF0">
    <property type="entry name" value="RIBOFLAVIN SYNTHASE"/>
    <property type="match status" value="1"/>
</dbReference>
<comment type="caution">
    <text evidence="4">The sequence shown here is derived from an EMBL/GenBank/DDBJ whole genome shotgun (WGS) entry which is preliminary data.</text>
</comment>
<reference evidence="4 5" key="1">
    <citation type="journal article" date="2019" name="Int. J. Syst. Evol. Microbiol.">
        <title>The Global Catalogue of Microorganisms (GCM) 10K type strain sequencing project: providing services to taxonomists for standard genome sequencing and annotation.</title>
        <authorList>
            <consortium name="The Broad Institute Genomics Platform"/>
            <consortium name="The Broad Institute Genome Sequencing Center for Infectious Disease"/>
            <person name="Wu L."/>
            <person name="Ma J."/>
        </authorList>
    </citation>
    <scope>NUCLEOTIDE SEQUENCE [LARGE SCALE GENOMIC DNA]</scope>
    <source>
        <strain evidence="4 5">GX26</strain>
    </source>
</reference>
<feature type="repeat" description="Lumazine-binding" evidence="2">
    <location>
        <begin position="94"/>
        <end position="194"/>
    </location>
</feature>
<proteinExistence type="predicted"/>
<evidence type="ECO:0000313" key="5">
    <source>
        <dbReference type="Proteomes" id="UP001596395"/>
    </source>
</evidence>
<evidence type="ECO:0000259" key="3">
    <source>
        <dbReference type="PROSITE" id="PS51177"/>
    </source>
</evidence>
<dbReference type="Pfam" id="PF00677">
    <property type="entry name" value="Lum_binding"/>
    <property type="match status" value="2"/>
</dbReference>
<dbReference type="PROSITE" id="PS51177">
    <property type="entry name" value="LUMAZINE_BIND"/>
    <property type="match status" value="2"/>
</dbReference>
<accession>A0ABD5V9C0</accession>
<organism evidence="4 5">
    <name type="scientific">Halorubellus litoreus</name>
    <dbReference type="NCBI Taxonomy" id="755308"/>
    <lineage>
        <taxon>Archaea</taxon>
        <taxon>Methanobacteriati</taxon>
        <taxon>Methanobacteriota</taxon>
        <taxon>Stenosarchaea group</taxon>
        <taxon>Halobacteria</taxon>
        <taxon>Halobacteriales</taxon>
        <taxon>Halorubellaceae</taxon>
        <taxon>Halorubellus</taxon>
    </lineage>
</organism>
<feature type="domain" description="Lumazine-binding" evidence="3">
    <location>
        <begin position="1"/>
        <end position="93"/>
    </location>
</feature>
<dbReference type="NCBIfam" id="NF006767">
    <property type="entry name" value="PRK09289.1"/>
    <property type="match status" value="1"/>
</dbReference>
<dbReference type="SUPFAM" id="SSF63380">
    <property type="entry name" value="Riboflavin synthase domain-like"/>
    <property type="match status" value="2"/>
</dbReference>
<evidence type="ECO:0000256" key="1">
    <source>
        <dbReference type="ARBA" id="ARBA00022737"/>
    </source>
</evidence>
<gene>
    <name evidence="4" type="ORF">ACFQGB_04745</name>
</gene>
<dbReference type="PANTHER" id="PTHR21098">
    <property type="entry name" value="RIBOFLAVIN SYNTHASE ALPHA CHAIN"/>
    <property type="match status" value="1"/>
</dbReference>
<dbReference type="InterPro" id="IPR001783">
    <property type="entry name" value="Lumazine-bd"/>
</dbReference>
<dbReference type="EC" id="2.5.1.9" evidence="4"/>
<dbReference type="Proteomes" id="UP001596395">
    <property type="component" value="Unassembled WGS sequence"/>
</dbReference>
<dbReference type="RefSeq" id="WP_336349157.1">
    <property type="nucleotide sequence ID" value="NZ_JAZAQL010000001.1"/>
</dbReference>
<name>A0ABD5V9C0_9EURY</name>
<keyword evidence="5" id="KW-1185">Reference proteome</keyword>
<keyword evidence="1" id="KW-0677">Repeat</keyword>